<accession>A0A1I4UHC7</accession>
<dbReference type="CDD" id="cd03789">
    <property type="entry name" value="GT9_LPS_heptosyltransferase"/>
    <property type="match status" value="1"/>
</dbReference>
<dbReference type="InterPro" id="IPR011910">
    <property type="entry name" value="RfaF"/>
</dbReference>
<dbReference type="PANTHER" id="PTHR30160">
    <property type="entry name" value="TETRAACYLDISACCHARIDE 4'-KINASE-RELATED"/>
    <property type="match status" value="1"/>
</dbReference>
<evidence type="ECO:0000313" key="7">
    <source>
        <dbReference type="Proteomes" id="UP000233491"/>
    </source>
</evidence>
<dbReference type="InterPro" id="IPR051199">
    <property type="entry name" value="LPS_LOS_Heptosyltrfase"/>
</dbReference>
<keyword evidence="7" id="KW-1185">Reference proteome</keyword>
<dbReference type="GO" id="GO:0009244">
    <property type="term" value="P:lipopolysaccharide core region biosynthetic process"/>
    <property type="evidence" value="ECO:0007669"/>
    <property type="project" value="TreeGrafter"/>
</dbReference>
<evidence type="ECO:0000313" key="6">
    <source>
        <dbReference type="EMBL" id="PKR89192.1"/>
    </source>
</evidence>
<proteinExistence type="inferred from homology"/>
<gene>
    <name evidence="6" type="primary">waaF</name>
    <name evidence="6" type="ORF">CXZ10_10940</name>
</gene>
<comment type="catalytic activity">
    <reaction evidence="5">
        <text>an L-alpha-D-Hep-(1-&gt;5)-[alpha-Kdo-(2-&gt;4)]-alpha-Kdo-(2-&gt;6)-lipid A + ADP-L-glycero-beta-D-manno-heptose = an L-alpha-D-Hep-(1-&gt;3)-L-alpha-D-Hep-(1-&gt;5)-[alpha-Kdo-(2-&gt;4)]-alpha-Kdo-(2-&gt;6)-lipid A + ADP + H(+)</text>
        <dbReference type="Rhea" id="RHEA:74071"/>
        <dbReference type="ChEBI" id="CHEBI:15378"/>
        <dbReference type="ChEBI" id="CHEBI:61506"/>
        <dbReference type="ChEBI" id="CHEBI:193068"/>
        <dbReference type="ChEBI" id="CHEBI:193069"/>
        <dbReference type="ChEBI" id="CHEBI:456216"/>
        <dbReference type="EC" id="2.4.99.24"/>
    </reaction>
</comment>
<name>A0A1I4UHC7_9HYPH</name>
<comment type="similarity">
    <text evidence="3">Belongs to the glycosyltransferase 9 family.</text>
</comment>
<evidence type="ECO:0000256" key="4">
    <source>
        <dbReference type="ARBA" id="ARBA00044042"/>
    </source>
</evidence>
<dbReference type="Gene3D" id="3.40.50.2000">
    <property type="entry name" value="Glycogen Phosphorylase B"/>
    <property type="match status" value="2"/>
</dbReference>
<dbReference type="Proteomes" id="UP000233491">
    <property type="component" value="Unassembled WGS sequence"/>
</dbReference>
<dbReference type="EMBL" id="PJNW01000007">
    <property type="protein sequence ID" value="PKR89192.1"/>
    <property type="molecule type" value="Genomic_DNA"/>
</dbReference>
<sequence length="331" mass="35312">MAKGILVIGPRWVGDMVMAQCLLSALKELYPASPIDVMAPAWAAPLISRMPEARARIDAPFKAGEFGLADRFKVGRSLSGRYGRAYVLPGSWKSALVPFFAGIPTRVGFLRELRYGLLNAIVPLPRERKRRTAEMFHLLADGGAFRPPHLAIDAANQATLLAAHGLEAGGYAALMPGAEFGPAKRWPEDKYAGLARHFADRGLKTILLGSAKDREVGAAITALVPEAIDLTGQTRLEDAIDLLGAARIAVANDSGLMHVAAAVGVPVVGVYGSTSYENTPPLTDRRELISLHLACSPCHKRECPLGHLNCLKTLDVAMVSGAADRLLALPS</sequence>
<keyword evidence="2 6" id="KW-0808">Transferase</keyword>
<organism evidence="6 7">
    <name type="scientific">Pleomorphomonas diazotrophica</name>
    <dbReference type="NCBI Taxonomy" id="1166257"/>
    <lineage>
        <taxon>Bacteria</taxon>
        <taxon>Pseudomonadati</taxon>
        <taxon>Pseudomonadota</taxon>
        <taxon>Alphaproteobacteria</taxon>
        <taxon>Hyphomicrobiales</taxon>
        <taxon>Pleomorphomonadaceae</taxon>
        <taxon>Pleomorphomonas</taxon>
    </lineage>
</organism>
<comment type="caution">
    <text evidence="6">The sequence shown here is derived from an EMBL/GenBank/DDBJ whole genome shotgun (WGS) entry which is preliminary data.</text>
</comment>
<dbReference type="PANTHER" id="PTHR30160:SF7">
    <property type="entry name" value="ADP-HEPTOSE--LPS HEPTOSYLTRANSFERASE 2"/>
    <property type="match status" value="1"/>
</dbReference>
<dbReference type="SUPFAM" id="SSF53756">
    <property type="entry name" value="UDP-Glycosyltransferase/glycogen phosphorylase"/>
    <property type="match status" value="1"/>
</dbReference>
<evidence type="ECO:0000256" key="3">
    <source>
        <dbReference type="ARBA" id="ARBA00043995"/>
    </source>
</evidence>
<dbReference type="Pfam" id="PF01075">
    <property type="entry name" value="Glyco_transf_9"/>
    <property type="match status" value="1"/>
</dbReference>
<protein>
    <recommendedName>
        <fullName evidence="4">lipopolysaccharide heptosyltransferase II</fullName>
        <ecNumber evidence="4">2.4.99.24</ecNumber>
    </recommendedName>
</protein>
<reference evidence="6 7" key="1">
    <citation type="submission" date="2017-12" db="EMBL/GenBank/DDBJ databases">
        <title>Anaerobic carbon monoxide metabolism by Pleomorphomonas carboxyditropha sp. nov., a new mesophilic hydrogenogenic carboxidotroph.</title>
        <authorList>
            <person name="Esquivel-Elizondo S."/>
            <person name="Krajmalnik-Brown R."/>
        </authorList>
    </citation>
    <scope>NUCLEOTIDE SEQUENCE [LARGE SCALE GENOMIC DNA]</scope>
    <source>
        <strain evidence="6 7">R5-392</strain>
    </source>
</reference>
<dbReference type="EC" id="2.4.99.24" evidence="4"/>
<dbReference type="InterPro" id="IPR002201">
    <property type="entry name" value="Glyco_trans_9"/>
</dbReference>
<dbReference type="GO" id="GO:0008713">
    <property type="term" value="F:ADP-heptose-lipopolysaccharide heptosyltransferase activity"/>
    <property type="evidence" value="ECO:0007669"/>
    <property type="project" value="UniProtKB-EC"/>
</dbReference>
<dbReference type="FunFam" id="3.40.50.2000:FF:000023">
    <property type="entry name" value="ADP-heptose--LPS heptosyltransferase II"/>
    <property type="match status" value="1"/>
</dbReference>
<evidence type="ECO:0000256" key="1">
    <source>
        <dbReference type="ARBA" id="ARBA00022676"/>
    </source>
</evidence>
<dbReference type="GO" id="GO:0005829">
    <property type="term" value="C:cytosol"/>
    <property type="evidence" value="ECO:0007669"/>
    <property type="project" value="TreeGrafter"/>
</dbReference>
<dbReference type="OrthoDB" id="9797795at2"/>
<dbReference type="RefSeq" id="WP_101289200.1">
    <property type="nucleotide sequence ID" value="NZ_FOUQ01000008.1"/>
</dbReference>
<keyword evidence="1" id="KW-0328">Glycosyltransferase</keyword>
<evidence type="ECO:0000256" key="5">
    <source>
        <dbReference type="ARBA" id="ARBA00047503"/>
    </source>
</evidence>
<dbReference type="NCBIfam" id="TIGR02195">
    <property type="entry name" value="heptsyl_trn_II"/>
    <property type="match status" value="1"/>
</dbReference>
<evidence type="ECO:0000256" key="2">
    <source>
        <dbReference type="ARBA" id="ARBA00022679"/>
    </source>
</evidence>
<dbReference type="AlphaFoldDB" id="A0A1I4UHC7"/>